<name>A0ACC1JBD3_9FUNG</name>
<dbReference type="Proteomes" id="UP001150603">
    <property type="component" value="Unassembled WGS sequence"/>
</dbReference>
<proteinExistence type="predicted"/>
<protein>
    <submittedName>
        <fullName evidence="1">Uncharacterized protein</fullName>
    </submittedName>
</protein>
<evidence type="ECO:0000313" key="2">
    <source>
        <dbReference type="Proteomes" id="UP001150603"/>
    </source>
</evidence>
<dbReference type="EMBL" id="JANBPW010001270">
    <property type="protein sequence ID" value="KAJ1945280.1"/>
    <property type="molecule type" value="Genomic_DNA"/>
</dbReference>
<sequence>KIGPELLRMQRELLDKFEQYRSEVDLLRCEVRQSQNLNLNQTRTPKKRNVLSATALNAPAASAGIRSAQRPTGPAPPGSRSKQRLSVQWLNDDDDNDDDDEPPNPMHTPSPRRPATAPPASVEVEPAAGRSRADRGVQTPTRPQTRRQNTAIYTSPSLNRRRPATGLAQTKTTVEDVADDNDDDTSLSDSSTTVTDLYRPLPMRAPLDPSVLNRQNRRSQNRHAEPFDPWAGHDVLANRKTLDGLRNRGKQPGDSDGFDELLYSKSMVRQLADTLAELQRVHARDFHGAGSRPSACPVCRELAAQDQDPYLFGRRAIAYKSMSTRQLQRLLNAYVKAMEDEFAHLPDPAPVTGLDHYAADADLAAISQRDPDHVPYSAFTPTRRRTKARRIMAAAARSSHEDEASAAVIDLLRDELDALSRRYDRLVAEFHSLDPRSSTDQRRRRQMPRELKDLVDMLDVKSEQIAVLASLHPKAAAATPHRRSTPAATPASAAPAASAAAALPSKRAGKPAGILPLTGNQPMSLSERAYQSARALQKALEDLY</sequence>
<keyword evidence="2" id="KW-1185">Reference proteome</keyword>
<comment type="caution">
    <text evidence="1">The sequence shown here is derived from an EMBL/GenBank/DDBJ whole genome shotgun (WGS) entry which is preliminary data.</text>
</comment>
<feature type="non-terminal residue" evidence="1">
    <location>
        <position position="1"/>
    </location>
</feature>
<reference evidence="1" key="1">
    <citation type="submission" date="2022-07" db="EMBL/GenBank/DDBJ databases">
        <title>Phylogenomic reconstructions and comparative analyses of Kickxellomycotina fungi.</title>
        <authorList>
            <person name="Reynolds N.K."/>
            <person name="Stajich J.E."/>
            <person name="Barry K."/>
            <person name="Grigoriev I.V."/>
            <person name="Crous P."/>
            <person name="Smith M.E."/>
        </authorList>
    </citation>
    <scope>NUCLEOTIDE SEQUENCE</scope>
    <source>
        <strain evidence="1">NRRL 5244</strain>
    </source>
</reference>
<accession>A0ACC1JBD3</accession>
<evidence type="ECO:0000313" key="1">
    <source>
        <dbReference type="EMBL" id="KAJ1945280.1"/>
    </source>
</evidence>
<organism evidence="1 2">
    <name type="scientific">Linderina macrospora</name>
    <dbReference type="NCBI Taxonomy" id="4868"/>
    <lineage>
        <taxon>Eukaryota</taxon>
        <taxon>Fungi</taxon>
        <taxon>Fungi incertae sedis</taxon>
        <taxon>Zoopagomycota</taxon>
        <taxon>Kickxellomycotina</taxon>
        <taxon>Kickxellomycetes</taxon>
        <taxon>Kickxellales</taxon>
        <taxon>Kickxellaceae</taxon>
        <taxon>Linderina</taxon>
    </lineage>
</organism>
<gene>
    <name evidence="1" type="ORF">FBU59_002354</name>
</gene>